<organism evidence="3 4">
    <name type="scientific">Streptomyces chryseus</name>
    <dbReference type="NCBI Taxonomy" id="68186"/>
    <lineage>
        <taxon>Bacteria</taxon>
        <taxon>Bacillati</taxon>
        <taxon>Actinomycetota</taxon>
        <taxon>Actinomycetes</taxon>
        <taxon>Kitasatosporales</taxon>
        <taxon>Streptomycetaceae</taxon>
        <taxon>Streptomyces</taxon>
    </lineage>
</organism>
<dbReference type="Proteomes" id="UP000599437">
    <property type="component" value="Unassembled WGS sequence"/>
</dbReference>
<sequence length="133" mass="14302">MNIFARWTVLICAGCAALLSSCTADSARPSVPPGPTVTSTVAPDPAAQLAERYRQSGGEEDVYGIQRSSGPDGTPLLTVWTHNPDEDAEIFDHLKGSIAGYLEREEGLSLRRGYLMDVFGPDGALQHRLDART</sequence>
<evidence type="ECO:0000256" key="1">
    <source>
        <dbReference type="SAM" id="MobiDB-lite"/>
    </source>
</evidence>
<proteinExistence type="predicted"/>
<accession>A0ABQ3DPN6</accession>
<keyword evidence="4" id="KW-1185">Reference proteome</keyword>
<feature type="region of interest" description="Disordered" evidence="1">
    <location>
        <begin position="27"/>
        <end position="46"/>
    </location>
</feature>
<evidence type="ECO:0000313" key="3">
    <source>
        <dbReference type="EMBL" id="GHB04858.1"/>
    </source>
</evidence>
<comment type="caution">
    <text evidence="3">The sequence shown here is derived from an EMBL/GenBank/DDBJ whole genome shotgun (WGS) entry which is preliminary data.</text>
</comment>
<gene>
    <name evidence="3" type="ORF">GCM10010346_29790</name>
</gene>
<feature type="signal peptide" evidence="2">
    <location>
        <begin position="1"/>
        <end position="26"/>
    </location>
</feature>
<protein>
    <recommendedName>
        <fullName evidence="5">Lipoprotein</fullName>
    </recommendedName>
</protein>
<dbReference type="EMBL" id="BMVO01000008">
    <property type="protein sequence ID" value="GHB04858.1"/>
    <property type="molecule type" value="Genomic_DNA"/>
</dbReference>
<dbReference type="RefSeq" id="WP_189715312.1">
    <property type="nucleotide sequence ID" value="NZ_BMVO01000008.1"/>
</dbReference>
<feature type="chain" id="PRO_5045747646" description="Lipoprotein" evidence="2">
    <location>
        <begin position="27"/>
        <end position="133"/>
    </location>
</feature>
<evidence type="ECO:0000256" key="2">
    <source>
        <dbReference type="SAM" id="SignalP"/>
    </source>
</evidence>
<reference evidence="4" key="1">
    <citation type="journal article" date="2019" name="Int. J. Syst. Evol. Microbiol.">
        <title>The Global Catalogue of Microorganisms (GCM) 10K type strain sequencing project: providing services to taxonomists for standard genome sequencing and annotation.</title>
        <authorList>
            <consortium name="The Broad Institute Genomics Platform"/>
            <consortium name="The Broad Institute Genome Sequencing Center for Infectious Disease"/>
            <person name="Wu L."/>
            <person name="Ma J."/>
        </authorList>
    </citation>
    <scope>NUCLEOTIDE SEQUENCE [LARGE SCALE GENOMIC DNA]</scope>
    <source>
        <strain evidence="4">JCM 4737</strain>
    </source>
</reference>
<name>A0ABQ3DPN6_9ACTN</name>
<evidence type="ECO:0008006" key="5">
    <source>
        <dbReference type="Google" id="ProtNLM"/>
    </source>
</evidence>
<evidence type="ECO:0000313" key="4">
    <source>
        <dbReference type="Proteomes" id="UP000599437"/>
    </source>
</evidence>
<dbReference type="PROSITE" id="PS51257">
    <property type="entry name" value="PROKAR_LIPOPROTEIN"/>
    <property type="match status" value="1"/>
</dbReference>
<keyword evidence="2" id="KW-0732">Signal</keyword>